<dbReference type="Proteomes" id="UP000054558">
    <property type="component" value="Unassembled WGS sequence"/>
</dbReference>
<evidence type="ECO:0000256" key="1">
    <source>
        <dbReference type="SAM" id="SignalP"/>
    </source>
</evidence>
<organism evidence="2 3">
    <name type="scientific">Klebsormidium nitens</name>
    <name type="common">Green alga</name>
    <name type="synonym">Ulothrix nitens</name>
    <dbReference type="NCBI Taxonomy" id="105231"/>
    <lineage>
        <taxon>Eukaryota</taxon>
        <taxon>Viridiplantae</taxon>
        <taxon>Streptophyta</taxon>
        <taxon>Klebsormidiophyceae</taxon>
        <taxon>Klebsormidiales</taxon>
        <taxon>Klebsormidiaceae</taxon>
        <taxon>Klebsormidium</taxon>
    </lineage>
</organism>
<feature type="signal peptide" evidence="1">
    <location>
        <begin position="1"/>
        <end position="23"/>
    </location>
</feature>
<name>A0A1Y1HNZ2_KLENI</name>
<gene>
    <name evidence="2" type="ORF">KFL_000110230</name>
</gene>
<dbReference type="AlphaFoldDB" id="A0A1Y1HNZ2"/>
<dbReference type="EMBL" id="DF236960">
    <property type="protein sequence ID" value="GAQ78326.1"/>
    <property type="molecule type" value="Genomic_DNA"/>
</dbReference>
<protein>
    <submittedName>
        <fullName evidence="2">Uncharacterized protein</fullName>
    </submittedName>
</protein>
<accession>A0A1Y1HNZ2</accession>
<evidence type="ECO:0000313" key="3">
    <source>
        <dbReference type="Proteomes" id="UP000054558"/>
    </source>
</evidence>
<keyword evidence="1" id="KW-0732">Signal</keyword>
<feature type="chain" id="PRO_5012192037" evidence="1">
    <location>
        <begin position="24"/>
        <end position="328"/>
    </location>
</feature>
<keyword evidence="3" id="KW-1185">Reference proteome</keyword>
<proteinExistence type="predicted"/>
<evidence type="ECO:0000313" key="2">
    <source>
        <dbReference type="EMBL" id="GAQ78326.1"/>
    </source>
</evidence>
<sequence length="328" mass="32899">MASAARLSLLFFVSAVILSGAAAQQVNVPVTVQCLNVLENNQILNVPGANVGVIQVIAAALGGAGQAPSALFFNSGSSTNNCTNNQNFNSNSTCSSAIGPVNLGVLGQGTLTPCYTEPPAGGRKLLQQINVPVTVQCLNLLENNQILNIPGLNVGVIQVIAAALGGAGQAPTALFFNSGSSTNNCVNNQTFNSNSTCSSAIGPINAGILGQGTLIPCYNTPATPAPTAGGRKLLQQVNVPVTAQCVNLLDNSQVANIPNAVVQVIGVIAAVAGGGGQTPSAIFYNSGTSTNNCQNNQEFTSTSNCSSAIGPVNAGVLGQGTLIPCYGS</sequence>
<reference evidence="2 3" key="1">
    <citation type="journal article" date="2014" name="Nat. Commun.">
        <title>Klebsormidium flaccidum genome reveals primary factors for plant terrestrial adaptation.</title>
        <authorList>
            <person name="Hori K."/>
            <person name="Maruyama F."/>
            <person name="Fujisawa T."/>
            <person name="Togashi T."/>
            <person name="Yamamoto N."/>
            <person name="Seo M."/>
            <person name="Sato S."/>
            <person name="Yamada T."/>
            <person name="Mori H."/>
            <person name="Tajima N."/>
            <person name="Moriyama T."/>
            <person name="Ikeuchi M."/>
            <person name="Watanabe M."/>
            <person name="Wada H."/>
            <person name="Kobayashi K."/>
            <person name="Saito M."/>
            <person name="Masuda T."/>
            <person name="Sasaki-Sekimoto Y."/>
            <person name="Mashiguchi K."/>
            <person name="Awai K."/>
            <person name="Shimojima M."/>
            <person name="Masuda S."/>
            <person name="Iwai M."/>
            <person name="Nobusawa T."/>
            <person name="Narise T."/>
            <person name="Kondo S."/>
            <person name="Saito H."/>
            <person name="Sato R."/>
            <person name="Murakawa M."/>
            <person name="Ihara Y."/>
            <person name="Oshima-Yamada Y."/>
            <person name="Ohtaka K."/>
            <person name="Satoh M."/>
            <person name="Sonobe K."/>
            <person name="Ishii M."/>
            <person name="Ohtani R."/>
            <person name="Kanamori-Sato M."/>
            <person name="Honoki R."/>
            <person name="Miyazaki D."/>
            <person name="Mochizuki H."/>
            <person name="Umetsu J."/>
            <person name="Higashi K."/>
            <person name="Shibata D."/>
            <person name="Kamiya Y."/>
            <person name="Sato N."/>
            <person name="Nakamura Y."/>
            <person name="Tabata S."/>
            <person name="Ida S."/>
            <person name="Kurokawa K."/>
            <person name="Ohta H."/>
        </authorList>
    </citation>
    <scope>NUCLEOTIDE SEQUENCE [LARGE SCALE GENOMIC DNA]</scope>
    <source>
        <strain evidence="2 3">NIES-2285</strain>
    </source>
</reference>